<dbReference type="EMBL" id="CAJVCH010564680">
    <property type="protein sequence ID" value="CAG7832369.1"/>
    <property type="molecule type" value="Genomic_DNA"/>
</dbReference>
<keyword evidence="2" id="KW-1185">Reference proteome</keyword>
<evidence type="ECO:0000313" key="1">
    <source>
        <dbReference type="EMBL" id="CAG7832369.1"/>
    </source>
</evidence>
<gene>
    <name evidence="1" type="ORF">AFUS01_LOCUS42054</name>
</gene>
<proteinExistence type="predicted"/>
<sequence>MGEDFEAKYNELDSVSLNSQLYPVLYEHKEFSGNYYILKDVRWSNCLNIWHGNRTSDFHKNLIGSVDLKWNCLVLFEEIGCTGD</sequence>
<evidence type="ECO:0000313" key="2">
    <source>
        <dbReference type="Proteomes" id="UP000708208"/>
    </source>
</evidence>
<reference evidence="1" key="1">
    <citation type="submission" date="2021-06" db="EMBL/GenBank/DDBJ databases">
        <authorList>
            <person name="Hodson N. C."/>
            <person name="Mongue J. A."/>
            <person name="Jaron S. K."/>
        </authorList>
    </citation>
    <scope>NUCLEOTIDE SEQUENCE</scope>
</reference>
<feature type="non-terminal residue" evidence="1">
    <location>
        <position position="1"/>
    </location>
</feature>
<dbReference type="AlphaFoldDB" id="A0A8J2LH41"/>
<comment type="caution">
    <text evidence="1">The sequence shown here is derived from an EMBL/GenBank/DDBJ whole genome shotgun (WGS) entry which is preliminary data.</text>
</comment>
<organism evidence="1 2">
    <name type="scientific">Allacma fusca</name>
    <dbReference type="NCBI Taxonomy" id="39272"/>
    <lineage>
        <taxon>Eukaryota</taxon>
        <taxon>Metazoa</taxon>
        <taxon>Ecdysozoa</taxon>
        <taxon>Arthropoda</taxon>
        <taxon>Hexapoda</taxon>
        <taxon>Collembola</taxon>
        <taxon>Symphypleona</taxon>
        <taxon>Sminthuridae</taxon>
        <taxon>Allacma</taxon>
    </lineage>
</organism>
<name>A0A8J2LH41_9HEXA</name>
<dbReference type="Proteomes" id="UP000708208">
    <property type="component" value="Unassembled WGS sequence"/>
</dbReference>
<protein>
    <submittedName>
        <fullName evidence="1">Uncharacterized protein</fullName>
    </submittedName>
</protein>
<accession>A0A8J2LH41</accession>